<evidence type="ECO:0000256" key="5">
    <source>
        <dbReference type="ARBA" id="ARBA00023002"/>
    </source>
</evidence>
<dbReference type="PANTHER" id="PTHR42973:SF39">
    <property type="entry name" value="FAD-BINDING PCMH-TYPE DOMAIN-CONTAINING PROTEIN"/>
    <property type="match status" value="1"/>
</dbReference>
<evidence type="ECO:0000259" key="7">
    <source>
        <dbReference type="PROSITE" id="PS51387"/>
    </source>
</evidence>
<dbReference type="InterPro" id="IPR016166">
    <property type="entry name" value="FAD-bd_PCMH"/>
</dbReference>
<dbReference type="EMBL" id="KZ302228">
    <property type="protein sequence ID" value="PFH46160.1"/>
    <property type="molecule type" value="Genomic_DNA"/>
</dbReference>
<dbReference type="InterPro" id="IPR016169">
    <property type="entry name" value="FAD-bd_PCMH_sub2"/>
</dbReference>
<name>A0A2A9NEL3_9AGAR</name>
<feature type="domain" description="FAD-binding PCMH-type" evidence="7">
    <location>
        <begin position="55"/>
        <end position="225"/>
    </location>
</feature>
<evidence type="ECO:0000256" key="3">
    <source>
        <dbReference type="ARBA" id="ARBA00022630"/>
    </source>
</evidence>
<dbReference type="OrthoDB" id="407275at2759"/>
<reference evidence="8 9" key="1">
    <citation type="submission" date="2014-02" db="EMBL/GenBank/DDBJ databases">
        <title>Transposable element dynamics among asymbiotic and ectomycorrhizal Amanita fungi.</title>
        <authorList>
            <consortium name="DOE Joint Genome Institute"/>
            <person name="Hess J."/>
            <person name="Skrede I."/>
            <person name="Wolfe B."/>
            <person name="LaButti K."/>
            <person name="Ohm R.A."/>
            <person name="Grigoriev I.V."/>
            <person name="Pringle A."/>
        </authorList>
    </citation>
    <scope>NUCLEOTIDE SEQUENCE [LARGE SCALE GENOMIC DNA]</scope>
    <source>
        <strain evidence="8 9">SKay4041</strain>
    </source>
</reference>
<keyword evidence="4" id="KW-0274">FAD</keyword>
<evidence type="ECO:0000313" key="9">
    <source>
        <dbReference type="Proteomes" id="UP000242287"/>
    </source>
</evidence>
<proteinExistence type="inferred from homology"/>
<sequence>MRSFTTVCLWAYYIYQASAAAVADFRSSLNAAGIQAVFPGDPDYADSSRAFNRRFTFSPVAVTYPTSANQVADVVKLGTAYNYKIVARSGGHSYVANGLGGANGALVVDLKGLSQITVSSNTATIGTGNRLGDVALALNDHGRAIPHGTCPYVGIGGHSSYGGFGFTSRMWGLTLDTVTSMDVVLANGTIATLSETQSPDLFWAMRGAGGSYGIVTSITVNTFQAPASAMVFEYMWQFSASAAANAASAFQQFVQGTDLPREFDSEFTISKGNSPGTVTLQFVGGWYGPQDQFNAVVSPYLAQLPRPSSSKFTPGSYINSVAYLAGGDSLNVHDKPDGTDTFYAKSLMTPENSPISLTALNAFMSYMGNEGYNTNLNWFVQMELYGGRNSAINSVAPDATAFGKRDALWTIQFYASSPNWAPPYPSSGFTFLDNMVNSIISNSPADWNYGAYANYIDNRLSNWQQIYYGSHYQQLRQLKQTYDPNNVFSFPLGIEE</sequence>
<dbReference type="SUPFAM" id="SSF56176">
    <property type="entry name" value="FAD-binding/transporter-associated domain-like"/>
    <property type="match status" value="1"/>
</dbReference>
<dbReference type="Gene3D" id="3.30.465.10">
    <property type="match status" value="1"/>
</dbReference>
<dbReference type="Pfam" id="PF01565">
    <property type="entry name" value="FAD_binding_4"/>
    <property type="match status" value="1"/>
</dbReference>
<organism evidence="8 9">
    <name type="scientific">Amanita thiersii Skay4041</name>
    <dbReference type="NCBI Taxonomy" id="703135"/>
    <lineage>
        <taxon>Eukaryota</taxon>
        <taxon>Fungi</taxon>
        <taxon>Dikarya</taxon>
        <taxon>Basidiomycota</taxon>
        <taxon>Agaricomycotina</taxon>
        <taxon>Agaricomycetes</taxon>
        <taxon>Agaricomycetidae</taxon>
        <taxon>Agaricales</taxon>
        <taxon>Pluteineae</taxon>
        <taxon>Amanitaceae</taxon>
        <taxon>Amanita</taxon>
    </lineage>
</organism>
<dbReference type="PROSITE" id="PS51387">
    <property type="entry name" value="FAD_PCMH"/>
    <property type="match status" value="1"/>
</dbReference>
<evidence type="ECO:0000256" key="4">
    <source>
        <dbReference type="ARBA" id="ARBA00022827"/>
    </source>
</evidence>
<dbReference type="InterPro" id="IPR012951">
    <property type="entry name" value="BBE"/>
</dbReference>
<evidence type="ECO:0000256" key="6">
    <source>
        <dbReference type="SAM" id="SignalP"/>
    </source>
</evidence>
<dbReference type="InterPro" id="IPR036318">
    <property type="entry name" value="FAD-bd_PCMH-like_sf"/>
</dbReference>
<dbReference type="InterPro" id="IPR050416">
    <property type="entry name" value="FAD-linked_Oxidoreductase"/>
</dbReference>
<dbReference type="GO" id="GO:0016491">
    <property type="term" value="F:oxidoreductase activity"/>
    <property type="evidence" value="ECO:0007669"/>
    <property type="project" value="UniProtKB-KW"/>
</dbReference>
<dbReference type="Proteomes" id="UP000242287">
    <property type="component" value="Unassembled WGS sequence"/>
</dbReference>
<dbReference type="InterPro" id="IPR006094">
    <property type="entry name" value="Oxid_FAD_bind_N"/>
</dbReference>
<dbReference type="Gene3D" id="3.40.462.20">
    <property type="match status" value="1"/>
</dbReference>
<dbReference type="GO" id="GO:0071949">
    <property type="term" value="F:FAD binding"/>
    <property type="evidence" value="ECO:0007669"/>
    <property type="project" value="InterPro"/>
</dbReference>
<evidence type="ECO:0000256" key="1">
    <source>
        <dbReference type="ARBA" id="ARBA00001974"/>
    </source>
</evidence>
<evidence type="ECO:0000256" key="2">
    <source>
        <dbReference type="ARBA" id="ARBA00005466"/>
    </source>
</evidence>
<comment type="cofactor">
    <cofactor evidence="1">
        <name>FAD</name>
        <dbReference type="ChEBI" id="CHEBI:57692"/>
    </cofactor>
</comment>
<protein>
    <submittedName>
        <fullName evidence="8">Glucooligosaccharide oxidase</fullName>
    </submittedName>
</protein>
<keyword evidence="6" id="KW-0732">Signal</keyword>
<feature type="chain" id="PRO_5012812201" evidence="6">
    <location>
        <begin position="20"/>
        <end position="496"/>
    </location>
</feature>
<feature type="signal peptide" evidence="6">
    <location>
        <begin position="1"/>
        <end position="19"/>
    </location>
</feature>
<dbReference type="PANTHER" id="PTHR42973">
    <property type="entry name" value="BINDING OXIDOREDUCTASE, PUTATIVE (AFU_ORTHOLOGUE AFUA_1G17690)-RELATED"/>
    <property type="match status" value="1"/>
</dbReference>
<comment type="similarity">
    <text evidence="2">Belongs to the oxygen-dependent FAD-linked oxidoreductase family.</text>
</comment>
<dbReference type="Pfam" id="PF08031">
    <property type="entry name" value="BBE"/>
    <property type="match status" value="1"/>
</dbReference>
<accession>A0A2A9NEL3</accession>
<dbReference type="STRING" id="703135.A0A2A9NEL3"/>
<keyword evidence="9" id="KW-1185">Reference proteome</keyword>
<gene>
    <name evidence="8" type="ORF">AMATHDRAFT_156140</name>
</gene>
<evidence type="ECO:0000313" key="8">
    <source>
        <dbReference type="EMBL" id="PFH46160.1"/>
    </source>
</evidence>
<keyword evidence="3" id="KW-0285">Flavoprotein</keyword>
<dbReference type="AlphaFoldDB" id="A0A2A9NEL3"/>
<keyword evidence="5" id="KW-0560">Oxidoreductase</keyword>